<organism evidence="2 3">
    <name type="scientific">Lolium multiflorum</name>
    <name type="common">Italian ryegrass</name>
    <name type="synonym">Lolium perenne subsp. multiflorum</name>
    <dbReference type="NCBI Taxonomy" id="4521"/>
    <lineage>
        <taxon>Eukaryota</taxon>
        <taxon>Viridiplantae</taxon>
        <taxon>Streptophyta</taxon>
        <taxon>Embryophyta</taxon>
        <taxon>Tracheophyta</taxon>
        <taxon>Spermatophyta</taxon>
        <taxon>Magnoliopsida</taxon>
        <taxon>Liliopsida</taxon>
        <taxon>Poales</taxon>
        <taxon>Poaceae</taxon>
        <taxon>BOP clade</taxon>
        <taxon>Pooideae</taxon>
        <taxon>Poodae</taxon>
        <taxon>Poeae</taxon>
        <taxon>Poeae Chloroplast Group 2 (Poeae type)</taxon>
        <taxon>Loliodinae</taxon>
        <taxon>Loliinae</taxon>
        <taxon>Lolium</taxon>
    </lineage>
</organism>
<dbReference type="InterPro" id="IPR001810">
    <property type="entry name" value="F-box_dom"/>
</dbReference>
<dbReference type="SUPFAM" id="SSF81383">
    <property type="entry name" value="F-box domain"/>
    <property type="match status" value="1"/>
</dbReference>
<protein>
    <recommendedName>
        <fullName evidence="1">F-box domain-containing protein</fullName>
    </recommendedName>
</protein>
<dbReference type="EMBL" id="JAUUTY010000003">
    <property type="protein sequence ID" value="KAK1668305.1"/>
    <property type="molecule type" value="Genomic_DNA"/>
</dbReference>
<evidence type="ECO:0000313" key="2">
    <source>
        <dbReference type="EMBL" id="KAK1668305.1"/>
    </source>
</evidence>
<proteinExistence type="predicted"/>
<name>A0AAD8WQG0_LOLMU</name>
<dbReference type="InterPro" id="IPR053197">
    <property type="entry name" value="F-box_SCFL_complex_component"/>
</dbReference>
<keyword evidence="3" id="KW-1185">Reference proteome</keyword>
<evidence type="ECO:0000313" key="3">
    <source>
        <dbReference type="Proteomes" id="UP001231189"/>
    </source>
</evidence>
<comment type="caution">
    <text evidence="2">The sequence shown here is derived from an EMBL/GenBank/DDBJ whole genome shotgun (WGS) entry which is preliminary data.</text>
</comment>
<dbReference type="InterPro" id="IPR036047">
    <property type="entry name" value="F-box-like_dom_sf"/>
</dbReference>
<accession>A0AAD8WQG0</accession>
<dbReference type="InterPro" id="IPR053781">
    <property type="entry name" value="F-box_AtFBL13-like"/>
</dbReference>
<sequence length="120" mass="12797">MPETPNIEEDKETAVVTDGEGCVSILLDATLQEVRSSLPLPAAAAADGEDRISALPDAILHEVLSFLSSQEAVRTCVLATRWRDVWKSVPAPALRINVSATPVRQRNLPGQVCQSPGSPP</sequence>
<dbReference type="Gene3D" id="1.20.1280.50">
    <property type="match status" value="1"/>
</dbReference>
<dbReference type="PANTHER" id="PTHR34223:SF51">
    <property type="entry name" value="OS06G0556300 PROTEIN"/>
    <property type="match status" value="1"/>
</dbReference>
<dbReference type="PANTHER" id="PTHR34223">
    <property type="entry name" value="OS11G0201299 PROTEIN"/>
    <property type="match status" value="1"/>
</dbReference>
<gene>
    <name evidence="2" type="ORF">QYE76_056464</name>
</gene>
<dbReference type="AlphaFoldDB" id="A0AAD8WQG0"/>
<evidence type="ECO:0000259" key="1">
    <source>
        <dbReference type="PROSITE" id="PS50181"/>
    </source>
</evidence>
<feature type="domain" description="F-box" evidence="1">
    <location>
        <begin position="49"/>
        <end position="85"/>
    </location>
</feature>
<dbReference type="CDD" id="cd22160">
    <property type="entry name" value="F-box_AtFBL13-like"/>
    <property type="match status" value="1"/>
</dbReference>
<dbReference type="Proteomes" id="UP001231189">
    <property type="component" value="Unassembled WGS sequence"/>
</dbReference>
<dbReference type="Pfam" id="PF00646">
    <property type="entry name" value="F-box"/>
    <property type="match status" value="1"/>
</dbReference>
<dbReference type="PROSITE" id="PS50181">
    <property type="entry name" value="FBOX"/>
    <property type="match status" value="1"/>
</dbReference>
<reference evidence="2" key="1">
    <citation type="submission" date="2023-07" db="EMBL/GenBank/DDBJ databases">
        <title>A chromosome-level genome assembly of Lolium multiflorum.</title>
        <authorList>
            <person name="Chen Y."/>
            <person name="Copetti D."/>
            <person name="Kolliker R."/>
            <person name="Studer B."/>
        </authorList>
    </citation>
    <scope>NUCLEOTIDE SEQUENCE</scope>
    <source>
        <strain evidence="2">02402/16</strain>
        <tissue evidence="2">Leaf</tissue>
    </source>
</reference>